<sequence length="258" mass="30133">FFTSLRNLKHFDCEEKQTLIDKARESSQDINWCINLIADYRIRLCCRSFTGTLLEYCADDMSCPVRKESRHNLSQMTFPQIEEVGSEDPPPEATPPKPPRKVLPDRTRAARDRANEKIVEFIVKAKGADEHLRAILKSEKESQWWKKFLKVSPHMTPIETYLEDDDQQERVVEYLKKVYREVVAKPLPFVTGDKFILDVLFPEAIIFAISAVDQIDYKKAEQKYIRGPVLSQREKEIFEEEISEKKRKQRLQAADPLS</sequence>
<evidence type="ECO:0000256" key="1">
    <source>
        <dbReference type="SAM" id="MobiDB-lite"/>
    </source>
</evidence>
<dbReference type="Pfam" id="PF20886">
    <property type="entry name" value="PWP3A-B_C"/>
    <property type="match status" value="1"/>
</dbReference>
<dbReference type="Gene3D" id="2.30.30.140">
    <property type="match status" value="1"/>
</dbReference>
<dbReference type="Proteomes" id="UP000694871">
    <property type="component" value="Unplaced"/>
</dbReference>
<reference evidence="5" key="1">
    <citation type="submission" date="2025-08" db="UniProtKB">
        <authorList>
            <consortium name="RefSeq"/>
        </authorList>
    </citation>
    <scope>IDENTIFICATION</scope>
</reference>
<name>A0ABM1KII2_GEKJA</name>
<dbReference type="PANTHER" id="PTHR31333">
    <property type="entry name" value="PWWP DOMAIN-CONTAINING DNA REPAIR FACTOR 3 FAMILY MEMBER"/>
    <property type="match status" value="1"/>
</dbReference>
<evidence type="ECO:0000259" key="3">
    <source>
        <dbReference type="Pfam" id="PF20886"/>
    </source>
</evidence>
<proteinExistence type="predicted"/>
<dbReference type="InterPro" id="IPR048795">
    <property type="entry name" value="PWP3A_3B_4_C"/>
</dbReference>
<dbReference type="InterPro" id="IPR040263">
    <property type="entry name" value="PWP3A_3B_4"/>
</dbReference>
<dbReference type="Pfam" id="PF20884">
    <property type="entry name" value="MUM1-like_PWWP"/>
    <property type="match status" value="1"/>
</dbReference>
<dbReference type="PANTHER" id="PTHR31333:SF6">
    <property type="entry name" value="MUM1 LIKE 1"/>
    <property type="match status" value="1"/>
</dbReference>
<evidence type="ECO:0000313" key="5">
    <source>
        <dbReference type="RefSeq" id="XP_015273519.1"/>
    </source>
</evidence>
<feature type="domain" description="MUM1-like PWWP" evidence="2">
    <location>
        <begin position="3"/>
        <end position="33"/>
    </location>
</feature>
<dbReference type="InterPro" id="IPR035504">
    <property type="entry name" value="MUM1-like_PWWP"/>
</dbReference>
<feature type="region of interest" description="Disordered" evidence="1">
    <location>
        <begin position="82"/>
        <end position="109"/>
    </location>
</feature>
<organism evidence="4 5">
    <name type="scientific">Gekko japonicus</name>
    <name type="common">Schlegel's Japanese gecko</name>
    <dbReference type="NCBI Taxonomy" id="146911"/>
    <lineage>
        <taxon>Eukaryota</taxon>
        <taxon>Metazoa</taxon>
        <taxon>Chordata</taxon>
        <taxon>Craniata</taxon>
        <taxon>Vertebrata</taxon>
        <taxon>Euteleostomi</taxon>
        <taxon>Lepidosauria</taxon>
        <taxon>Squamata</taxon>
        <taxon>Bifurcata</taxon>
        <taxon>Gekkota</taxon>
        <taxon>Gekkonidae</taxon>
        <taxon>Gekkoninae</taxon>
        <taxon>Gekko</taxon>
    </lineage>
</organism>
<dbReference type="GeneID" id="107116157"/>
<keyword evidence="4" id="KW-1185">Reference proteome</keyword>
<evidence type="ECO:0000313" key="4">
    <source>
        <dbReference type="Proteomes" id="UP000694871"/>
    </source>
</evidence>
<accession>A0ABM1KII2</accession>
<feature type="domain" description="PWWP" evidence="3">
    <location>
        <begin position="104"/>
        <end position="242"/>
    </location>
</feature>
<evidence type="ECO:0000259" key="2">
    <source>
        <dbReference type="Pfam" id="PF20884"/>
    </source>
</evidence>
<dbReference type="Gene3D" id="6.10.300.20">
    <property type="match status" value="1"/>
</dbReference>
<feature type="non-terminal residue" evidence="5">
    <location>
        <position position="1"/>
    </location>
</feature>
<protein>
    <submittedName>
        <fullName evidence="5">PWWP domain-containing protein MUM1-like</fullName>
    </submittedName>
</protein>
<dbReference type="RefSeq" id="XP_015273519.1">
    <property type="nucleotide sequence ID" value="XM_015418033.1"/>
</dbReference>
<gene>
    <name evidence="5" type="primary">LOC107116157</name>
</gene>